<dbReference type="EMBL" id="SACP01000033">
    <property type="protein sequence ID" value="RVU14258.1"/>
    <property type="molecule type" value="Genomic_DNA"/>
</dbReference>
<keyword evidence="2" id="KW-0732">Signal</keyword>
<evidence type="ECO:0000256" key="1">
    <source>
        <dbReference type="ARBA" id="ARBA00010062"/>
    </source>
</evidence>
<dbReference type="RefSeq" id="WP_127733421.1">
    <property type="nucleotide sequence ID" value="NZ_SACP01000033.1"/>
</dbReference>
<dbReference type="OrthoDB" id="6083760at2"/>
<dbReference type="Pfam" id="PF13458">
    <property type="entry name" value="Peripla_BP_6"/>
    <property type="match status" value="1"/>
</dbReference>
<evidence type="ECO:0000259" key="4">
    <source>
        <dbReference type="Pfam" id="PF13458"/>
    </source>
</evidence>
<dbReference type="PANTHER" id="PTHR30483:SF6">
    <property type="entry name" value="PERIPLASMIC BINDING PROTEIN OF ABC TRANSPORTER FOR NATURAL AMINO ACIDS"/>
    <property type="match status" value="1"/>
</dbReference>
<feature type="domain" description="Leucine-binding protein" evidence="4">
    <location>
        <begin position="43"/>
        <end position="381"/>
    </location>
</feature>
<evidence type="ECO:0000256" key="3">
    <source>
        <dbReference type="ARBA" id="ARBA00022970"/>
    </source>
</evidence>
<reference evidence="5 6" key="1">
    <citation type="submission" date="2019-01" db="EMBL/GenBank/DDBJ databases">
        <authorList>
            <person name="Chen W.-M."/>
        </authorList>
    </citation>
    <scope>NUCLEOTIDE SEQUENCE [LARGE SCALE GENOMIC DNA]</scope>
    <source>
        <strain evidence="5 6">TER-1</strain>
    </source>
</reference>
<comment type="similarity">
    <text evidence="1">Belongs to the leucine-binding protein family.</text>
</comment>
<accession>A0A437NWH1</accession>
<keyword evidence="6" id="KW-1185">Reference proteome</keyword>
<organism evidence="5 6">
    <name type="scientific">Methylobacterium oryzihabitans</name>
    <dbReference type="NCBI Taxonomy" id="2499852"/>
    <lineage>
        <taxon>Bacteria</taxon>
        <taxon>Pseudomonadati</taxon>
        <taxon>Pseudomonadota</taxon>
        <taxon>Alphaproteobacteria</taxon>
        <taxon>Hyphomicrobiales</taxon>
        <taxon>Methylobacteriaceae</taxon>
        <taxon>Methylobacterium</taxon>
    </lineage>
</organism>
<evidence type="ECO:0000256" key="2">
    <source>
        <dbReference type="ARBA" id="ARBA00022729"/>
    </source>
</evidence>
<dbReference type="Gene3D" id="3.40.50.2300">
    <property type="match status" value="2"/>
</dbReference>
<dbReference type="Proteomes" id="UP000286997">
    <property type="component" value="Unassembled WGS sequence"/>
</dbReference>
<protein>
    <submittedName>
        <fullName evidence="5">ABC transporter substrate-binding protein</fullName>
    </submittedName>
</protein>
<keyword evidence="3" id="KW-0029">Amino-acid transport</keyword>
<dbReference type="InterPro" id="IPR028081">
    <property type="entry name" value="Leu-bd"/>
</dbReference>
<evidence type="ECO:0000313" key="6">
    <source>
        <dbReference type="Proteomes" id="UP000286997"/>
    </source>
</evidence>
<dbReference type="InterPro" id="IPR006311">
    <property type="entry name" value="TAT_signal"/>
</dbReference>
<name>A0A437NWH1_9HYPH</name>
<dbReference type="InterPro" id="IPR051010">
    <property type="entry name" value="BCAA_transport"/>
</dbReference>
<proteinExistence type="inferred from homology"/>
<dbReference type="PANTHER" id="PTHR30483">
    <property type="entry name" value="LEUCINE-SPECIFIC-BINDING PROTEIN"/>
    <property type="match status" value="1"/>
</dbReference>
<sequence>MDEATLDGIARRTSDRRTVLKSLGAGAAALALGRPALAQSSEPLRIGMIVTYSGPYADYGRQMDNGMALWLKQNGGKVAGREVAIIKRDTAGPAPDLATRFARELITRDKVDAIMGLDFSPNAIAIGPVLSQAKIPCIVLNASASVIPSKSPYFARISFTVGQVSAPMGTWAGRQGTKTAMTLVSDYGPGADAEKAFGQSFAAAGGKVVGALRAPLSNPDFSAFVQRIRDEKPEAAFFFFPSGDLPNNFLKAARERGLAEAGIRLLATGEAMDDSYMQAAGDAGLGLITTHHYSTAHPSDLNRRFVAGYRAEHGDYAPNYMAMTAYDGLAALDAALAKSGGKGGDALMTALRGLAFESPRGPIEIGPETRDIVQTVYVRRTERIDGRLVCTEFDKFDRVTDPLA</sequence>
<keyword evidence="3" id="KW-0813">Transport</keyword>
<dbReference type="InterPro" id="IPR028082">
    <property type="entry name" value="Peripla_BP_I"/>
</dbReference>
<dbReference type="PROSITE" id="PS51318">
    <property type="entry name" value="TAT"/>
    <property type="match status" value="1"/>
</dbReference>
<evidence type="ECO:0000313" key="5">
    <source>
        <dbReference type="EMBL" id="RVU14258.1"/>
    </source>
</evidence>
<dbReference type="AlphaFoldDB" id="A0A437NWH1"/>
<dbReference type="CDD" id="cd20013">
    <property type="entry name" value="PBP1_RPA0985_benzoate-like"/>
    <property type="match status" value="1"/>
</dbReference>
<comment type="caution">
    <text evidence="5">The sequence shown here is derived from an EMBL/GenBank/DDBJ whole genome shotgun (WGS) entry which is preliminary data.</text>
</comment>
<gene>
    <name evidence="5" type="ORF">EOE48_24045</name>
</gene>
<dbReference type="GO" id="GO:0006865">
    <property type="term" value="P:amino acid transport"/>
    <property type="evidence" value="ECO:0007669"/>
    <property type="project" value="UniProtKB-KW"/>
</dbReference>
<dbReference type="SUPFAM" id="SSF53822">
    <property type="entry name" value="Periplasmic binding protein-like I"/>
    <property type="match status" value="1"/>
</dbReference>